<evidence type="ECO:0000313" key="5">
    <source>
        <dbReference type="Proteomes" id="UP000030742"/>
    </source>
</evidence>
<feature type="non-terminal residue" evidence="1">
    <location>
        <position position="1"/>
    </location>
</feature>
<dbReference type="Proteomes" id="UP000019118">
    <property type="component" value="Unassembled WGS sequence"/>
</dbReference>
<dbReference type="KEGG" id="dpa:109536774"/>
<dbReference type="EMBL" id="KB632408">
    <property type="protein sequence ID" value="ERL95144.1"/>
    <property type="molecule type" value="Genomic_DNA"/>
</dbReference>
<gene>
    <name evidence="3" type="primary">109536774</name>
    <name evidence="2" type="ORF">D910_12413</name>
    <name evidence="1" type="ORF">YQE_05685</name>
</gene>
<dbReference type="EMBL" id="KB740932">
    <property type="protein sequence ID" value="ENN77801.1"/>
    <property type="molecule type" value="Genomic_DNA"/>
</dbReference>
<evidence type="ECO:0000313" key="2">
    <source>
        <dbReference type="EMBL" id="ERL95144.1"/>
    </source>
</evidence>
<evidence type="ECO:0000313" key="1">
    <source>
        <dbReference type="EMBL" id="ENN77801.1"/>
    </source>
</evidence>
<proteinExistence type="predicted"/>
<evidence type="ECO:0000313" key="4">
    <source>
        <dbReference type="Proteomes" id="UP000019118"/>
    </source>
</evidence>
<reference evidence="3" key="2">
    <citation type="submission" date="2024-08" db="UniProtKB">
        <authorList>
            <consortium name="EnsemblMetazoa"/>
        </authorList>
    </citation>
    <scope>IDENTIFICATION</scope>
</reference>
<sequence>MEVEKKYGNEVEPKPLTALDSALNELGMLAASSNSRKEYVTEIKTQNYLNMLTINTRYVSNVAFGFRVRPSAPHVRYKPYQLPLKERHRTKSENNDVDGTSTLAQRIVEDCISESIVEIAQLKKAKSLESLVADGNENIDLKSIRYSSHSDLELVSDGVQNLKVGE</sequence>
<dbReference type="OrthoDB" id="10050556at2759"/>
<dbReference type="EnsemblMetazoa" id="XM_019903132.1">
    <property type="protein sequence ID" value="XP_019758691.1"/>
    <property type="gene ID" value="LOC109536774"/>
</dbReference>
<accession>N6UAX4</accession>
<evidence type="ECO:0000313" key="3">
    <source>
        <dbReference type="EnsemblMetazoa" id="XP_019758691.1"/>
    </source>
</evidence>
<keyword evidence="4" id="KW-1185">Reference proteome</keyword>
<name>N6UAX4_DENPD</name>
<dbReference type="OMA" id="MKCNEFE"/>
<reference evidence="4 5" key="1">
    <citation type="journal article" date="2013" name="Genome Biol.">
        <title>Draft genome of the mountain pine beetle, Dendroctonus ponderosae Hopkins, a major forest pest.</title>
        <authorList>
            <person name="Keeling C.I."/>
            <person name="Yuen M.M."/>
            <person name="Liao N.Y."/>
            <person name="Docking T.R."/>
            <person name="Chan S.K."/>
            <person name="Taylor G.A."/>
            <person name="Palmquist D.L."/>
            <person name="Jackman S.D."/>
            <person name="Nguyen A."/>
            <person name="Li M."/>
            <person name="Henderson H."/>
            <person name="Janes J.K."/>
            <person name="Zhao Y."/>
            <person name="Pandoh P."/>
            <person name="Moore R."/>
            <person name="Sperling F.A."/>
            <person name="Huber D.P."/>
            <person name="Birol I."/>
            <person name="Jones S.J."/>
            <person name="Bohlmann J."/>
        </authorList>
    </citation>
    <scope>NUCLEOTIDE SEQUENCE</scope>
</reference>
<organism evidence="1">
    <name type="scientific">Dendroctonus ponderosae</name>
    <name type="common">Mountain pine beetle</name>
    <dbReference type="NCBI Taxonomy" id="77166"/>
    <lineage>
        <taxon>Eukaryota</taxon>
        <taxon>Metazoa</taxon>
        <taxon>Ecdysozoa</taxon>
        <taxon>Arthropoda</taxon>
        <taxon>Hexapoda</taxon>
        <taxon>Insecta</taxon>
        <taxon>Pterygota</taxon>
        <taxon>Neoptera</taxon>
        <taxon>Endopterygota</taxon>
        <taxon>Coleoptera</taxon>
        <taxon>Polyphaga</taxon>
        <taxon>Cucujiformia</taxon>
        <taxon>Curculionidae</taxon>
        <taxon>Scolytinae</taxon>
        <taxon>Dendroctonus</taxon>
    </lineage>
</organism>
<protein>
    <submittedName>
        <fullName evidence="1 3">Uncharacterized protein</fullName>
    </submittedName>
</protein>
<dbReference type="Proteomes" id="UP000030742">
    <property type="component" value="Unassembled WGS sequence"/>
</dbReference>
<dbReference type="HOGENOM" id="CLU_1604425_0_0_1"/>
<dbReference type="AlphaFoldDB" id="N6UAX4"/>